<organism evidence="1 2">
    <name type="scientific">Stutzerimonas stutzeri</name>
    <name type="common">Pseudomonas stutzeri</name>
    <dbReference type="NCBI Taxonomy" id="316"/>
    <lineage>
        <taxon>Bacteria</taxon>
        <taxon>Pseudomonadati</taxon>
        <taxon>Pseudomonadota</taxon>
        <taxon>Gammaproteobacteria</taxon>
        <taxon>Pseudomonadales</taxon>
        <taxon>Pseudomonadaceae</taxon>
        <taxon>Stutzerimonas</taxon>
    </lineage>
</organism>
<dbReference type="RefSeq" id="WP_064482088.1">
    <property type="nucleotide sequence ID" value="NZ_CP015641.1"/>
</dbReference>
<dbReference type="OrthoDB" id="6941840at2"/>
<reference evidence="1 2" key="1">
    <citation type="submission" date="2016-05" db="EMBL/GenBank/DDBJ databases">
        <title>Genome sequence of Pseudomonas stutzeri 273 and identification of the exopolysaccharide biosynthesis locus.</title>
        <authorList>
            <person name="Wu S."/>
            <person name="Sun C."/>
        </authorList>
    </citation>
    <scope>NUCLEOTIDE SEQUENCE [LARGE SCALE GENOMIC DNA]</scope>
    <source>
        <strain evidence="1 2">273</strain>
    </source>
</reference>
<dbReference type="EMBL" id="CP015641">
    <property type="protein sequence ID" value="ANF26783.1"/>
    <property type="molecule type" value="Genomic_DNA"/>
</dbReference>
<gene>
    <name evidence="1" type="ORF">PS273GM_17355</name>
</gene>
<sequence length="74" mass="7893">MDSADQTKQTLVYVDGYSYTEIFQAPAIAGMPGNNPLISVFHSFFTPEGDNLSSTVHLAAGPHSETCKASSEIV</sequence>
<dbReference type="Proteomes" id="UP000077787">
    <property type="component" value="Chromosome"/>
</dbReference>
<accession>A0A172WTK6</accession>
<name>A0A172WTK6_STUST</name>
<evidence type="ECO:0000313" key="2">
    <source>
        <dbReference type="Proteomes" id="UP000077787"/>
    </source>
</evidence>
<evidence type="ECO:0000313" key="1">
    <source>
        <dbReference type="EMBL" id="ANF26783.1"/>
    </source>
</evidence>
<proteinExistence type="predicted"/>
<protein>
    <submittedName>
        <fullName evidence="1">Uncharacterized protein</fullName>
    </submittedName>
</protein>
<dbReference type="AlphaFoldDB" id="A0A172WTK6"/>